<feature type="coiled-coil region" evidence="8">
    <location>
        <begin position="48"/>
        <end position="75"/>
    </location>
</feature>
<dbReference type="FunFam" id="1.10.287.180:FF:000001">
    <property type="entry name" value="Transcription elongation factor GreA"/>
    <property type="match status" value="1"/>
</dbReference>
<dbReference type="InterPro" id="IPR022691">
    <property type="entry name" value="Tscrpt_elong_fac_GreA/B_N"/>
</dbReference>
<evidence type="ECO:0000256" key="8">
    <source>
        <dbReference type="HAMAP-Rule" id="MF_00105"/>
    </source>
</evidence>
<name>A0A7V4U1A8_CALAY</name>
<dbReference type="InterPro" id="IPR036805">
    <property type="entry name" value="Tscrpt_elong_fac_GreA/B_N_sf"/>
</dbReference>
<keyword evidence="12" id="KW-0251">Elongation factor</keyword>
<dbReference type="Proteomes" id="UP000885779">
    <property type="component" value="Unassembled WGS sequence"/>
</dbReference>
<evidence type="ECO:0000259" key="10">
    <source>
        <dbReference type="Pfam" id="PF01272"/>
    </source>
</evidence>
<feature type="domain" description="Transcription elongation factor GreA/GreB N-terminal" evidence="11">
    <location>
        <begin position="4"/>
        <end position="74"/>
    </location>
</feature>
<evidence type="ECO:0000256" key="6">
    <source>
        <dbReference type="ARBA" id="ARBA00024916"/>
    </source>
</evidence>
<evidence type="ECO:0000313" key="12">
    <source>
        <dbReference type="EMBL" id="HGY56186.1"/>
    </source>
</evidence>
<evidence type="ECO:0000256" key="2">
    <source>
        <dbReference type="ARBA" id="ARBA00013729"/>
    </source>
</evidence>
<dbReference type="InterPro" id="IPR023459">
    <property type="entry name" value="Tscrpt_elong_fac_GreA/B_fam"/>
</dbReference>
<dbReference type="Pfam" id="PF03449">
    <property type="entry name" value="GreA_GreB_N"/>
    <property type="match status" value="1"/>
</dbReference>
<comment type="similarity">
    <text evidence="1 8 9">Belongs to the GreA/GreB family.</text>
</comment>
<dbReference type="PANTHER" id="PTHR30437">
    <property type="entry name" value="TRANSCRIPTION ELONGATION FACTOR GREA"/>
    <property type="match status" value="1"/>
</dbReference>
<dbReference type="Pfam" id="PF01272">
    <property type="entry name" value="GreA_GreB"/>
    <property type="match status" value="1"/>
</dbReference>
<dbReference type="Gene3D" id="3.10.50.30">
    <property type="entry name" value="Transcription elongation factor, GreA/GreB, C-terminal domain"/>
    <property type="match status" value="1"/>
</dbReference>
<reference evidence="12" key="1">
    <citation type="journal article" date="2020" name="mSystems">
        <title>Genome- and Community-Level Interaction Insights into Carbon Utilization and Element Cycling Functions of Hydrothermarchaeota in Hydrothermal Sediment.</title>
        <authorList>
            <person name="Zhou Z."/>
            <person name="Liu Y."/>
            <person name="Xu W."/>
            <person name="Pan J."/>
            <person name="Luo Z.H."/>
            <person name="Li M."/>
        </authorList>
    </citation>
    <scope>NUCLEOTIDE SEQUENCE [LARGE SCALE GENOMIC DNA]</scope>
    <source>
        <strain evidence="12">HyVt-577</strain>
    </source>
</reference>
<organism evidence="12">
    <name type="scientific">Caldithrix abyssi</name>
    <dbReference type="NCBI Taxonomy" id="187145"/>
    <lineage>
        <taxon>Bacteria</taxon>
        <taxon>Pseudomonadati</taxon>
        <taxon>Calditrichota</taxon>
        <taxon>Calditrichia</taxon>
        <taxon>Calditrichales</taxon>
        <taxon>Calditrichaceae</taxon>
        <taxon>Caldithrix</taxon>
    </lineage>
</organism>
<dbReference type="AlphaFoldDB" id="A0A7V4U1A8"/>
<dbReference type="GO" id="GO:0070063">
    <property type="term" value="F:RNA polymerase binding"/>
    <property type="evidence" value="ECO:0007669"/>
    <property type="project" value="InterPro"/>
</dbReference>
<feature type="domain" description="Transcription elongation factor GreA/GreB C-terminal" evidence="10">
    <location>
        <begin position="82"/>
        <end position="155"/>
    </location>
</feature>
<dbReference type="NCBIfam" id="TIGR01462">
    <property type="entry name" value="greA"/>
    <property type="match status" value="1"/>
</dbReference>
<keyword evidence="8" id="KW-0175">Coiled coil</keyword>
<evidence type="ECO:0000256" key="7">
    <source>
        <dbReference type="ARBA" id="ARBA00030776"/>
    </source>
</evidence>
<dbReference type="NCBIfam" id="NF001263">
    <property type="entry name" value="PRK00226.1-4"/>
    <property type="match status" value="1"/>
</dbReference>
<dbReference type="InterPro" id="IPR018151">
    <property type="entry name" value="TF_GreA/GreB_CS"/>
</dbReference>
<dbReference type="GO" id="GO:0003746">
    <property type="term" value="F:translation elongation factor activity"/>
    <property type="evidence" value="ECO:0007669"/>
    <property type="project" value="UniProtKB-KW"/>
</dbReference>
<dbReference type="InterPro" id="IPR006359">
    <property type="entry name" value="Tscrpt_elong_fac_GreA"/>
</dbReference>
<proteinExistence type="inferred from homology"/>
<accession>A0A7V4U1A8</accession>
<keyword evidence="12" id="KW-0648">Protein biosynthesis</keyword>
<comment type="caution">
    <text evidence="12">The sequence shown here is derived from an EMBL/GenBank/DDBJ whole genome shotgun (WGS) entry which is preliminary data.</text>
</comment>
<dbReference type="NCBIfam" id="NF001261">
    <property type="entry name" value="PRK00226.1-2"/>
    <property type="match status" value="1"/>
</dbReference>
<sequence length="156" mass="17819">MEYVYLTEEGLQKLKDELHELKYKIRPQISQKVATARDHGDLKENAEYHAAREELSMTETKIQQLQDRIARARIISEDEINTDEVSILNAVKVKDLRNGKEYEYILVSAEEANIKENKISVTSPVGRGLLGKKVGDVAEIQVPAGLLRYEILEIRI</sequence>
<dbReference type="PIRSF" id="PIRSF006092">
    <property type="entry name" value="GreA_GreB"/>
    <property type="match status" value="1"/>
</dbReference>
<dbReference type="EMBL" id="DRQG01000102">
    <property type="protein sequence ID" value="HGY56186.1"/>
    <property type="molecule type" value="Genomic_DNA"/>
</dbReference>
<dbReference type="PROSITE" id="PS00830">
    <property type="entry name" value="GREAB_2"/>
    <property type="match status" value="1"/>
</dbReference>
<evidence type="ECO:0000256" key="1">
    <source>
        <dbReference type="ARBA" id="ARBA00008213"/>
    </source>
</evidence>
<evidence type="ECO:0000256" key="9">
    <source>
        <dbReference type="RuleBase" id="RU000556"/>
    </source>
</evidence>
<keyword evidence="3 8" id="KW-0805">Transcription regulation</keyword>
<dbReference type="PANTHER" id="PTHR30437:SF4">
    <property type="entry name" value="TRANSCRIPTION ELONGATION FACTOR GREA"/>
    <property type="match status" value="1"/>
</dbReference>
<dbReference type="SUPFAM" id="SSF54534">
    <property type="entry name" value="FKBP-like"/>
    <property type="match status" value="1"/>
</dbReference>
<dbReference type="InterPro" id="IPR028624">
    <property type="entry name" value="Tscrpt_elong_fac_GreA/B"/>
</dbReference>
<dbReference type="GO" id="GO:0006354">
    <property type="term" value="P:DNA-templated transcription elongation"/>
    <property type="evidence" value="ECO:0007669"/>
    <property type="project" value="TreeGrafter"/>
</dbReference>
<gene>
    <name evidence="8 12" type="primary">greA</name>
    <name evidence="12" type="ORF">ENK44_10815</name>
</gene>
<dbReference type="GO" id="GO:0003677">
    <property type="term" value="F:DNA binding"/>
    <property type="evidence" value="ECO:0007669"/>
    <property type="project" value="UniProtKB-UniRule"/>
</dbReference>
<dbReference type="SUPFAM" id="SSF46557">
    <property type="entry name" value="GreA transcript cleavage protein, N-terminal domain"/>
    <property type="match status" value="1"/>
</dbReference>
<dbReference type="FunFam" id="3.10.50.30:FF:000001">
    <property type="entry name" value="Transcription elongation factor GreA"/>
    <property type="match status" value="1"/>
</dbReference>
<comment type="function">
    <text evidence="6 8 9">Necessary for efficient RNA polymerase transcription elongation past template-encoded arresting sites. The arresting sites in DNA have the property of trapping a certain fraction of elongating RNA polymerases that pass through, resulting in locked ternary complexes. Cleavage of the nascent transcript by cleavage factors such as GreA or GreB allows the resumption of elongation from the new 3'terminus. GreA releases sequences of 2 to 3 nucleotides.</text>
</comment>
<dbReference type="Gene3D" id="1.10.287.180">
    <property type="entry name" value="Transcription elongation factor, GreA/GreB, N-terminal domain"/>
    <property type="match status" value="1"/>
</dbReference>
<keyword evidence="5 8" id="KW-0804">Transcription</keyword>
<evidence type="ECO:0000256" key="4">
    <source>
        <dbReference type="ARBA" id="ARBA00023125"/>
    </source>
</evidence>
<dbReference type="InterPro" id="IPR036953">
    <property type="entry name" value="GreA/GreB_C_sf"/>
</dbReference>
<keyword evidence="4 8" id="KW-0238">DNA-binding</keyword>
<dbReference type="GO" id="GO:0032784">
    <property type="term" value="P:regulation of DNA-templated transcription elongation"/>
    <property type="evidence" value="ECO:0007669"/>
    <property type="project" value="UniProtKB-UniRule"/>
</dbReference>
<protein>
    <recommendedName>
        <fullName evidence="2 8">Transcription elongation factor GreA</fullName>
    </recommendedName>
    <alternativeName>
        <fullName evidence="7 8">Transcript cleavage factor GreA</fullName>
    </alternativeName>
</protein>
<evidence type="ECO:0000259" key="11">
    <source>
        <dbReference type="Pfam" id="PF03449"/>
    </source>
</evidence>
<evidence type="ECO:0000256" key="5">
    <source>
        <dbReference type="ARBA" id="ARBA00023163"/>
    </source>
</evidence>
<dbReference type="HAMAP" id="MF_00105">
    <property type="entry name" value="GreA_GreB"/>
    <property type="match status" value="1"/>
</dbReference>
<dbReference type="PROSITE" id="PS00829">
    <property type="entry name" value="GREAB_1"/>
    <property type="match status" value="1"/>
</dbReference>
<dbReference type="InterPro" id="IPR001437">
    <property type="entry name" value="Tscrpt_elong_fac_GreA/B_C"/>
</dbReference>
<evidence type="ECO:0000256" key="3">
    <source>
        <dbReference type="ARBA" id="ARBA00023015"/>
    </source>
</evidence>